<protein>
    <recommendedName>
        <fullName evidence="5">Histone H1</fullName>
    </recommendedName>
</protein>
<dbReference type="InterPro" id="IPR010886">
    <property type="entry name" value="Hc1"/>
</dbReference>
<proteinExistence type="inferred from homology"/>
<evidence type="ECO:0000313" key="3">
    <source>
        <dbReference type="EMBL" id="GGD44920.1"/>
    </source>
</evidence>
<dbReference type="RefSeq" id="WP_188764546.1">
    <property type="nucleotide sequence ID" value="NZ_BMKK01000001.1"/>
</dbReference>
<gene>
    <name evidence="3" type="ORF">GCM10011514_06170</name>
</gene>
<dbReference type="GO" id="GO:0030527">
    <property type="term" value="F:structural constituent of chromatin"/>
    <property type="evidence" value="ECO:0007669"/>
    <property type="project" value="InterPro"/>
</dbReference>
<organism evidence="3 4">
    <name type="scientific">Emticicia aquatilis</name>
    <dbReference type="NCBI Taxonomy" id="1537369"/>
    <lineage>
        <taxon>Bacteria</taxon>
        <taxon>Pseudomonadati</taxon>
        <taxon>Bacteroidota</taxon>
        <taxon>Cytophagia</taxon>
        <taxon>Cytophagales</taxon>
        <taxon>Leadbetterellaceae</taxon>
        <taxon>Emticicia</taxon>
    </lineage>
</organism>
<comment type="similarity">
    <text evidence="2">Belongs to the histone H1/H5 family. HCT subfamily.</text>
</comment>
<reference evidence="3" key="2">
    <citation type="submission" date="2020-09" db="EMBL/GenBank/DDBJ databases">
        <authorList>
            <person name="Sun Q."/>
            <person name="Zhou Y."/>
        </authorList>
    </citation>
    <scope>NUCLEOTIDE SEQUENCE</scope>
    <source>
        <strain evidence="3">CGMCC 1.15958</strain>
    </source>
</reference>
<reference evidence="3" key="1">
    <citation type="journal article" date="2014" name="Int. J. Syst. Evol. Microbiol.">
        <title>Complete genome sequence of Corynebacterium casei LMG S-19264T (=DSM 44701T), isolated from a smear-ripened cheese.</title>
        <authorList>
            <consortium name="US DOE Joint Genome Institute (JGI-PGF)"/>
            <person name="Walter F."/>
            <person name="Albersmeier A."/>
            <person name="Kalinowski J."/>
            <person name="Ruckert C."/>
        </authorList>
    </citation>
    <scope>NUCLEOTIDE SEQUENCE</scope>
    <source>
        <strain evidence="3">CGMCC 1.15958</strain>
    </source>
</reference>
<dbReference type="Proteomes" id="UP000609064">
    <property type="component" value="Unassembled WGS sequence"/>
</dbReference>
<evidence type="ECO:0000313" key="4">
    <source>
        <dbReference type="Proteomes" id="UP000609064"/>
    </source>
</evidence>
<comment type="function">
    <text evidence="1">Might have a role analogous to that of eukaryotic histone proteins.</text>
</comment>
<evidence type="ECO:0000256" key="2">
    <source>
        <dbReference type="ARBA" id="ARBA00008424"/>
    </source>
</evidence>
<dbReference type="Pfam" id="PF07432">
    <property type="entry name" value="Hc1"/>
    <property type="match status" value="1"/>
</dbReference>
<sequence length="71" mass="7978">MLQTTLSPTIVRQISDIVNSPEFGKDQMEAYGGNKAAIRRTRVQLSKIAKLCKEGREELTTVKKNLDVTKE</sequence>
<comment type="caution">
    <text evidence="3">The sequence shown here is derived from an EMBL/GenBank/DDBJ whole genome shotgun (WGS) entry which is preliminary data.</text>
</comment>
<evidence type="ECO:0000256" key="1">
    <source>
        <dbReference type="ARBA" id="ARBA00002333"/>
    </source>
</evidence>
<accession>A0A916YGU6</accession>
<keyword evidence="4" id="KW-1185">Reference proteome</keyword>
<evidence type="ECO:0008006" key="5">
    <source>
        <dbReference type="Google" id="ProtNLM"/>
    </source>
</evidence>
<dbReference type="EMBL" id="BMKK01000001">
    <property type="protein sequence ID" value="GGD44920.1"/>
    <property type="molecule type" value="Genomic_DNA"/>
</dbReference>
<dbReference type="AlphaFoldDB" id="A0A916YGU6"/>
<dbReference type="GO" id="GO:0003677">
    <property type="term" value="F:DNA binding"/>
    <property type="evidence" value="ECO:0007669"/>
    <property type="project" value="InterPro"/>
</dbReference>
<name>A0A916YGU6_9BACT</name>